<feature type="transmembrane region" description="Helical" evidence="6">
    <location>
        <begin position="229"/>
        <end position="247"/>
    </location>
</feature>
<feature type="transmembrane region" description="Helical" evidence="6">
    <location>
        <begin position="333"/>
        <end position="353"/>
    </location>
</feature>
<evidence type="ECO:0000256" key="6">
    <source>
        <dbReference type="SAM" id="Phobius"/>
    </source>
</evidence>
<evidence type="ECO:0000256" key="4">
    <source>
        <dbReference type="ARBA" id="ARBA00022989"/>
    </source>
</evidence>
<organism evidence="8 9">
    <name type="scientific">Nocardia veterana</name>
    <dbReference type="NCBI Taxonomy" id="132249"/>
    <lineage>
        <taxon>Bacteria</taxon>
        <taxon>Bacillati</taxon>
        <taxon>Actinomycetota</taxon>
        <taxon>Actinomycetes</taxon>
        <taxon>Mycobacteriales</taxon>
        <taxon>Nocardiaceae</taxon>
        <taxon>Nocardia</taxon>
    </lineage>
</organism>
<dbReference type="RefSeq" id="WP_051031628.1">
    <property type="nucleotide sequence ID" value="NZ_CAWPHS010000017.1"/>
</dbReference>
<feature type="transmembrane region" description="Helical" evidence="6">
    <location>
        <begin position="12"/>
        <end position="38"/>
    </location>
</feature>
<feature type="transmembrane region" description="Helical" evidence="6">
    <location>
        <begin position="170"/>
        <end position="189"/>
    </location>
</feature>
<dbReference type="CDD" id="cd17321">
    <property type="entry name" value="MFS_MMR_MDR_like"/>
    <property type="match status" value="1"/>
</dbReference>
<feature type="transmembrane region" description="Helical" evidence="6">
    <location>
        <begin position="50"/>
        <end position="68"/>
    </location>
</feature>
<feature type="transmembrane region" description="Helical" evidence="6">
    <location>
        <begin position="359"/>
        <end position="383"/>
    </location>
</feature>
<sequence>MTSSPTIGRERAAVLTVMCAGMFLVLLDVTIVNVALPAIGRGLHAQVSSLQWVVDGYVVAIAGLLLAAGTIGDRIGHRRMLLTGFAVFGLASLACAVAPTIGVLIGARVVQGVGGALLLPSTMAVIVDVFPDRAEQAKALGTWAAVSSLALPAGPLLGGVLVDRFGWRPVFWIAVPLTLVATAGARLVVPATEPHRTGRIDVRGLTGFVVGLGASVFAIISAGHQAGRGTVAAAAVLAVAALAVAFAGAHRRANPFLPVDLLRHKEFLAPNVVAWMMNLIFNGILFVGMLYLQDTLGRSPAAAGATVLPLALPLVLLAPISGRLTARYGPRPAVALGCGLAACGSLLLIGLRADGGTAWLLAAFTVLGSGSGLITTAVVAATVRATPADRSGLATGMSNTARQVGTACGVAIFGAVAGSPTDAGFVGSIHLLAVGSTIAWVIAWAITVAAVESTGRSDAAQAATTAPARR</sequence>
<feature type="transmembrane region" description="Helical" evidence="6">
    <location>
        <begin position="201"/>
        <end position="223"/>
    </location>
</feature>
<comment type="caution">
    <text evidence="8">The sequence shown here is derived from an EMBL/GenBank/DDBJ whole genome shotgun (WGS) entry which is preliminary data.</text>
</comment>
<evidence type="ECO:0000256" key="1">
    <source>
        <dbReference type="ARBA" id="ARBA00004651"/>
    </source>
</evidence>
<dbReference type="InterPro" id="IPR020846">
    <property type="entry name" value="MFS_dom"/>
</dbReference>
<evidence type="ECO:0000256" key="3">
    <source>
        <dbReference type="ARBA" id="ARBA00022692"/>
    </source>
</evidence>
<dbReference type="SUPFAM" id="SSF103473">
    <property type="entry name" value="MFS general substrate transporter"/>
    <property type="match status" value="1"/>
</dbReference>
<keyword evidence="2" id="KW-0813">Transport</keyword>
<proteinExistence type="predicted"/>
<comment type="subcellular location">
    <subcellularLocation>
        <location evidence="1">Cell membrane</location>
        <topology evidence="1">Multi-pass membrane protein</topology>
    </subcellularLocation>
</comment>
<feature type="transmembrane region" description="Helical" evidence="6">
    <location>
        <begin position="427"/>
        <end position="451"/>
    </location>
</feature>
<name>A0A7X6RJU8_9NOCA</name>
<dbReference type="EMBL" id="JAAXPE010000024">
    <property type="protein sequence ID" value="NKY88058.1"/>
    <property type="molecule type" value="Genomic_DNA"/>
</dbReference>
<feature type="transmembrane region" description="Helical" evidence="6">
    <location>
        <begin position="301"/>
        <end position="321"/>
    </location>
</feature>
<feature type="transmembrane region" description="Helical" evidence="6">
    <location>
        <begin position="80"/>
        <end position="103"/>
    </location>
</feature>
<keyword evidence="9" id="KW-1185">Reference proteome</keyword>
<evidence type="ECO:0000313" key="9">
    <source>
        <dbReference type="Proteomes" id="UP000523447"/>
    </source>
</evidence>
<evidence type="ECO:0000256" key="2">
    <source>
        <dbReference type="ARBA" id="ARBA00022448"/>
    </source>
</evidence>
<dbReference type="GO" id="GO:0022857">
    <property type="term" value="F:transmembrane transporter activity"/>
    <property type="evidence" value="ECO:0007669"/>
    <property type="project" value="InterPro"/>
</dbReference>
<feature type="domain" description="Major facilitator superfamily (MFS) profile" evidence="7">
    <location>
        <begin position="14"/>
        <end position="451"/>
    </location>
</feature>
<evidence type="ECO:0000259" key="7">
    <source>
        <dbReference type="PROSITE" id="PS50850"/>
    </source>
</evidence>
<keyword evidence="3 6" id="KW-0812">Transmembrane</keyword>
<dbReference type="Gene3D" id="1.20.1720.10">
    <property type="entry name" value="Multidrug resistance protein D"/>
    <property type="match status" value="1"/>
</dbReference>
<feature type="transmembrane region" description="Helical" evidence="6">
    <location>
        <begin position="109"/>
        <end position="127"/>
    </location>
</feature>
<reference evidence="8 9" key="1">
    <citation type="submission" date="2020-04" db="EMBL/GenBank/DDBJ databases">
        <title>MicrobeNet Type strains.</title>
        <authorList>
            <person name="Nicholson A.C."/>
        </authorList>
    </citation>
    <scope>NUCLEOTIDE SEQUENCE [LARGE SCALE GENOMIC DNA]</scope>
    <source>
        <strain evidence="8 9">DSM 44445</strain>
    </source>
</reference>
<keyword evidence="5 6" id="KW-0472">Membrane</keyword>
<accession>A0A7X6RJU8</accession>
<dbReference type="PANTHER" id="PTHR42718">
    <property type="entry name" value="MAJOR FACILITATOR SUPERFAMILY MULTIDRUG TRANSPORTER MFSC"/>
    <property type="match status" value="1"/>
</dbReference>
<evidence type="ECO:0000313" key="8">
    <source>
        <dbReference type="EMBL" id="NKY88058.1"/>
    </source>
</evidence>
<keyword evidence="4 6" id="KW-1133">Transmembrane helix</keyword>
<dbReference type="PANTHER" id="PTHR42718:SF9">
    <property type="entry name" value="MAJOR FACILITATOR SUPERFAMILY MULTIDRUG TRANSPORTER MFSC"/>
    <property type="match status" value="1"/>
</dbReference>
<feature type="transmembrane region" description="Helical" evidence="6">
    <location>
        <begin position="139"/>
        <end position="158"/>
    </location>
</feature>
<protein>
    <submittedName>
        <fullName evidence="8">MFS transporter</fullName>
    </submittedName>
</protein>
<dbReference type="InterPro" id="IPR036259">
    <property type="entry name" value="MFS_trans_sf"/>
</dbReference>
<dbReference type="InterPro" id="IPR011701">
    <property type="entry name" value="MFS"/>
</dbReference>
<dbReference type="Proteomes" id="UP000523447">
    <property type="component" value="Unassembled WGS sequence"/>
</dbReference>
<feature type="transmembrane region" description="Helical" evidence="6">
    <location>
        <begin position="268"/>
        <end position="289"/>
    </location>
</feature>
<dbReference type="GO" id="GO:0005886">
    <property type="term" value="C:plasma membrane"/>
    <property type="evidence" value="ECO:0007669"/>
    <property type="project" value="UniProtKB-SubCell"/>
</dbReference>
<gene>
    <name evidence="8" type="ORF">HGA07_20835</name>
</gene>
<dbReference type="PROSITE" id="PS50850">
    <property type="entry name" value="MFS"/>
    <property type="match status" value="1"/>
</dbReference>
<dbReference type="PRINTS" id="PR01036">
    <property type="entry name" value="TCRTETB"/>
</dbReference>
<feature type="transmembrane region" description="Helical" evidence="6">
    <location>
        <begin position="404"/>
        <end position="421"/>
    </location>
</feature>
<dbReference type="Pfam" id="PF07690">
    <property type="entry name" value="MFS_1"/>
    <property type="match status" value="1"/>
</dbReference>
<dbReference type="Gene3D" id="1.20.1250.20">
    <property type="entry name" value="MFS general substrate transporter like domains"/>
    <property type="match status" value="1"/>
</dbReference>
<dbReference type="AlphaFoldDB" id="A0A7X6RJU8"/>
<evidence type="ECO:0000256" key="5">
    <source>
        <dbReference type="ARBA" id="ARBA00023136"/>
    </source>
</evidence>